<dbReference type="PANTHER" id="PTHR48207:SF3">
    <property type="entry name" value="SUCCINATE--HYDROXYMETHYLGLUTARATE COA-TRANSFERASE"/>
    <property type="match status" value="1"/>
</dbReference>
<dbReference type="InterPro" id="IPR044855">
    <property type="entry name" value="CoA-Trfase_III_dom3_sf"/>
</dbReference>
<accession>A0ABW7EQX5</accession>
<evidence type="ECO:0000313" key="2">
    <source>
        <dbReference type="EMBL" id="MFG6415837.1"/>
    </source>
</evidence>
<dbReference type="InterPro" id="IPR023606">
    <property type="entry name" value="CoA-Trfase_III_dom_1_sf"/>
</dbReference>
<gene>
    <name evidence="2" type="ORF">ACG02S_18240</name>
</gene>
<dbReference type="SUPFAM" id="SSF89796">
    <property type="entry name" value="CoA-transferase family III (CaiB/BaiF)"/>
    <property type="match status" value="1"/>
</dbReference>
<comment type="caution">
    <text evidence="2">The sequence shown here is derived from an EMBL/GenBank/DDBJ whole genome shotgun (WGS) entry which is preliminary data.</text>
</comment>
<proteinExistence type="predicted"/>
<dbReference type="InterPro" id="IPR050483">
    <property type="entry name" value="CoA-transferase_III_domain"/>
</dbReference>
<evidence type="ECO:0000313" key="3">
    <source>
        <dbReference type="Proteomes" id="UP001606300"/>
    </source>
</evidence>
<dbReference type="Gene3D" id="3.40.50.10540">
    <property type="entry name" value="Crotonobetainyl-coa:carnitine coa-transferase, domain 1"/>
    <property type="match status" value="1"/>
</dbReference>
<evidence type="ECO:0000256" key="1">
    <source>
        <dbReference type="ARBA" id="ARBA00022679"/>
    </source>
</evidence>
<protein>
    <submittedName>
        <fullName evidence="2">CaiB/BaiF CoA transferase family protein</fullName>
    </submittedName>
</protein>
<dbReference type="GO" id="GO:0016740">
    <property type="term" value="F:transferase activity"/>
    <property type="evidence" value="ECO:0007669"/>
    <property type="project" value="UniProtKB-KW"/>
</dbReference>
<dbReference type="RefSeq" id="WP_394471907.1">
    <property type="nucleotide sequence ID" value="NZ_JBIGHY010000007.1"/>
</dbReference>
<keyword evidence="1 2" id="KW-0808">Transferase</keyword>
<sequence length="421" mass="44670">MQALPLPQAPQVPQTPQALSGVRVLDLSRVLAGPWCTQTLADLGADVIKIERPGSGDDTRAWGPPYLKDADGQDTSEAAYFLGANRNKRSLAVDLATPEGQAIVRRLAGQVDVLVENFKVGDLARYGLDARSLLADHPGLVICSITGFGQTGPYAERAGYDYAVQGMGGLMSVTGERDDLPGGGPQKVGVAVADLFTGMYATVAILAALRHRDATGQGQVIDMALFDTQLAMLANLGSNYLCSGKAPGRMGNAHQNIVPYQVFEARDGHLILAVGNDRQFAKFCDIAGRPDWAADPRFATNAERVRHRAALVPLLEDAVRQRPRADWLAALEAAKVPCGSINSIAEALADPQAEARGAVVGLDHPLTPDLRLIASPMKLSATPVQYRHAPPLLGQHSRELLREAGCSDADIDAWLAAGVVA</sequence>
<name>A0ABW7EQX5_9BURK</name>
<dbReference type="InterPro" id="IPR003673">
    <property type="entry name" value="CoA-Trfase_fam_III"/>
</dbReference>
<reference evidence="2 3" key="1">
    <citation type="submission" date="2024-09" db="EMBL/GenBank/DDBJ databases">
        <title>Novel species of the genus Pelomonas and Roseateles isolated from streams.</title>
        <authorList>
            <person name="Lu H."/>
        </authorList>
    </citation>
    <scope>NUCLEOTIDE SEQUENCE [LARGE SCALE GENOMIC DNA]</scope>
    <source>
        <strain evidence="2 3">DC23W</strain>
    </source>
</reference>
<dbReference type="Proteomes" id="UP001606300">
    <property type="component" value="Unassembled WGS sequence"/>
</dbReference>
<dbReference type="Gene3D" id="3.30.1540.10">
    <property type="entry name" value="formyl-coa transferase, domain 3"/>
    <property type="match status" value="1"/>
</dbReference>
<organism evidence="2 3">
    <name type="scientific">Pelomonas dachongensis</name>
    <dbReference type="NCBI Taxonomy" id="3299029"/>
    <lineage>
        <taxon>Bacteria</taxon>
        <taxon>Pseudomonadati</taxon>
        <taxon>Pseudomonadota</taxon>
        <taxon>Betaproteobacteria</taxon>
        <taxon>Burkholderiales</taxon>
        <taxon>Sphaerotilaceae</taxon>
        <taxon>Roseateles</taxon>
    </lineage>
</organism>
<dbReference type="PANTHER" id="PTHR48207">
    <property type="entry name" value="SUCCINATE--HYDROXYMETHYLGLUTARATE COA-TRANSFERASE"/>
    <property type="match status" value="1"/>
</dbReference>
<keyword evidence="3" id="KW-1185">Reference proteome</keyword>
<dbReference type="Pfam" id="PF02515">
    <property type="entry name" value="CoA_transf_3"/>
    <property type="match status" value="1"/>
</dbReference>
<dbReference type="EMBL" id="JBIGHY010000007">
    <property type="protein sequence ID" value="MFG6415837.1"/>
    <property type="molecule type" value="Genomic_DNA"/>
</dbReference>